<dbReference type="Pfam" id="PF09793">
    <property type="entry name" value="AD"/>
    <property type="match status" value="1"/>
</dbReference>
<name>A0A8T0DNE3_9TREM</name>
<comment type="caution">
    <text evidence="2">The sequence shown here is derived from an EMBL/GenBank/DDBJ whole genome shotgun (WGS) entry which is preliminary data.</text>
</comment>
<proteinExistence type="predicted"/>
<protein>
    <recommendedName>
        <fullName evidence="1">AD domain-containing protein</fullName>
    </recommendedName>
</protein>
<feature type="domain" description="AD" evidence="1">
    <location>
        <begin position="93"/>
        <end position="188"/>
    </location>
</feature>
<dbReference type="SMART" id="SM00995">
    <property type="entry name" value="AD"/>
    <property type="match status" value="1"/>
</dbReference>
<sequence length="195" mass="21925">MTVTEPLKAGSTISAFLDDVHIEGEVLCVDAPRKLLVIQASSSSGRRGTCDVILARMEFLRDIKTLKEGSAISFPELNINKVFSIPVACRCYPFQIAERISKNERIQQEKQKFYGPDVPPEARDLAEHIEKTLFDVVWDAPNIVVMEHSIISPPYTEGCVSCNSETPQAKSQADYVRKIVGRFHLDHPQENRPEK</sequence>
<dbReference type="AlphaFoldDB" id="A0A8T0DNE3"/>
<dbReference type="EMBL" id="JTDF01002994">
    <property type="protein sequence ID" value="KAF8568231.1"/>
    <property type="molecule type" value="Genomic_DNA"/>
</dbReference>
<dbReference type="OrthoDB" id="1057137at2759"/>
<organism evidence="2 3">
    <name type="scientific">Paragonimus westermani</name>
    <dbReference type="NCBI Taxonomy" id="34504"/>
    <lineage>
        <taxon>Eukaryota</taxon>
        <taxon>Metazoa</taxon>
        <taxon>Spiralia</taxon>
        <taxon>Lophotrochozoa</taxon>
        <taxon>Platyhelminthes</taxon>
        <taxon>Trematoda</taxon>
        <taxon>Digenea</taxon>
        <taxon>Plagiorchiida</taxon>
        <taxon>Troglotremata</taxon>
        <taxon>Troglotrematidae</taxon>
        <taxon>Paragonimus</taxon>
    </lineage>
</organism>
<dbReference type="InterPro" id="IPR019181">
    <property type="entry name" value="LSM12_ABD"/>
</dbReference>
<evidence type="ECO:0000313" key="2">
    <source>
        <dbReference type="EMBL" id="KAF8568231.1"/>
    </source>
</evidence>
<reference evidence="2 3" key="1">
    <citation type="submission" date="2019-07" db="EMBL/GenBank/DDBJ databases">
        <title>Annotation for the trematode Paragonimus westermani.</title>
        <authorList>
            <person name="Choi Y.-J."/>
        </authorList>
    </citation>
    <scope>NUCLEOTIDE SEQUENCE [LARGE SCALE GENOMIC DNA]</scope>
    <source>
        <strain evidence="2">180907_Pwestermani</strain>
    </source>
</reference>
<dbReference type="InterPro" id="IPR048478">
    <property type="entry name" value="LSM12_LSM"/>
</dbReference>
<evidence type="ECO:0000259" key="1">
    <source>
        <dbReference type="PROSITE" id="PS52001"/>
    </source>
</evidence>
<gene>
    <name evidence="2" type="ORF">P879_08922</name>
</gene>
<dbReference type="PANTHER" id="PTHR13542">
    <property type="entry name" value="LSM12 HOMOLOG"/>
    <property type="match status" value="1"/>
</dbReference>
<keyword evidence="3" id="KW-1185">Reference proteome</keyword>
<dbReference type="Proteomes" id="UP000699462">
    <property type="component" value="Unassembled WGS sequence"/>
</dbReference>
<dbReference type="PROSITE" id="PS52001">
    <property type="entry name" value="AD"/>
    <property type="match status" value="1"/>
</dbReference>
<dbReference type="InterPro" id="IPR039683">
    <property type="entry name" value="Lsm12-like"/>
</dbReference>
<dbReference type="Pfam" id="PF21166">
    <property type="entry name" value="LSM12_LSM"/>
    <property type="match status" value="1"/>
</dbReference>
<dbReference type="InterPro" id="IPR047574">
    <property type="entry name" value="AD"/>
</dbReference>
<accession>A0A8T0DNE3</accession>
<evidence type="ECO:0000313" key="3">
    <source>
        <dbReference type="Proteomes" id="UP000699462"/>
    </source>
</evidence>